<evidence type="ECO:0000256" key="1">
    <source>
        <dbReference type="ARBA" id="ARBA00010515"/>
    </source>
</evidence>
<keyword evidence="2" id="KW-0378">Hydrolase</keyword>
<evidence type="ECO:0000313" key="4">
    <source>
        <dbReference type="EMBL" id="MFC7338703.1"/>
    </source>
</evidence>
<name>A0ABW2L8G7_9BACT</name>
<evidence type="ECO:0000259" key="3">
    <source>
        <dbReference type="Pfam" id="PF20434"/>
    </source>
</evidence>
<reference evidence="5" key="1">
    <citation type="journal article" date="2019" name="Int. J. Syst. Evol. Microbiol.">
        <title>The Global Catalogue of Microorganisms (GCM) 10K type strain sequencing project: providing services to taxonomists for standard genome sequencing and annotation.</title>
        <authorList>
            <consortium name="The Broad Institute Genomics Platform"/>
            <consortium name="The Broad Institute Genome Sequencing Center for Infectious Disease"/>
            <person name="Wu L."/>
            <person name="Ma J."/>
        </authorList>
    </citation>
    <scope>NUCLEOTIDE SEQUENCE [LARGE SCALE GENOMIC DNA]</scope>
    <source>
        <strain evidence="5">CGMCC 4.1467</strain>
    </source>
</reference>
<dbReference type="EMBL" id="JBHTBS010000009">
    <property type="protein sequence ID" value="MFC7338703.1"/>
    <property type="molecule type" value="Genomic_DNA"/>
</dbReference>
<dbReference type="InterPro" id="IPR049492">
    <property type="entry name" value="BD-FAE-like_dom"/>
</dbReference>
<dbReference type="RefSeq" id="WP_379714376.1">
    <property type="nucleotide sequence ID" value="NZ_JBHTBS010000009.1"/>
</dbReference>
<feature type="domain" description="BD-FAE-like" evidence="3">
    <location>
        <begin position="51"/>
        <end position="267"/>
    </location>
</feature>
<dbReference type="InterPro" id="IPR050300">
    <property type="entry name" value="GDXG_lipolytic_enzyme"/>
</dbReference>
<comment type="caution">
    <text evidence="4">The sequence shown here is derived from an EMBL/GenBank/DDBJ whole genome shotgun (WGS) entry which is preliminary data.</text>
</comment>
<evidence type="ECO:0000256" key="2">
    <source>
        <dbReference type="ARBA" id="ARBA00022801"/>
    </source>
</evidence>
<accession>A0ABW2L8G7</accession>
<organism evidence="4 5">
    <name type="scientific">Haloferula chungangensis</name>
    <dbReference type="NCBI Taxonomy" id="1048331"/>
    <lineage>
        <taxon>Bacteria</taxon>
        <taxon>Pseudomonadati</taxon>
        <taxon>Verrucomicrobiota</taxon>
        <taxon>Verrucomicrobiia</taxon>
        <taxon>Verrucomicrobiales</taxon>
        <taxon>Verrucomicrobiaceae</taxon>
        <taxon>Haloferula</taxon>
    </lineage>
</organism>
<dbReference type="SUPFAM" id="SSF53474">
    <property type="entry name" value="alpha/beta-Hydrolases"/>
    <property type="match status" value="1"/>
</dbReference>
<sequence>MNLLPLLLGTLAIATFLPTDARAQGGNKVEWQGQSLLDVPYKRAGGREIRMDIYQPKEDHSKAAPVLYYVHGGGWAAGSKDKGGLPLMRPVFEMVAKQGFVCVSINYRLSKNNGVLMRDCVTDAFDGLRFLTKNAERYQIDAQRIVVWGDSAGGQIAQMLALADPAKFPGDPALAGFDVRPLAGISWYGPTDFTDLELFKTDDTDKKADRFGNRIVGHARSVTSKREAYEEMSPYFWLRKNSPPLLLLQGDKDTTIPFAHAPHLKKKADEIGADLSLVVVKNAGHNWRKAGGSPEPGVKEIQKITANFAIEQVQAKPSRKTTEP</sequence>
<gene>
    <name evidence="4" type="ORF">ACFQY0_16025</name>
</gene>
<dbReference type="Pfam" id="PF20434">
    <property type="entry name" value="BD-FAE"/>
    <property type="match status" value="1"/>
</dbReference>
<proteinExistence type="inferred from homology"/>
<comment type="similarity">
    <text evidence="1">Belongs to the 'GDXG' lipolytic enzyme family.</text>
</comment>
<dbReference type="PANTHER" id="PTHR48081:SF30">
    <property type="entry name" value="ACETYL-HYDROLASE LIPR-RELATED"/>
    <property type="match status" value="1"/>
</dbReference>
<keyword evidence="5" id="KW-1185">Reference proteome</keyword>
<dbReference type="Proteomes" id="UP001596472">
    <property type="component" value="Unassembled WGS sequence"/>
</dbReference>
<dbReference type="Gene3D" id="3.40.50.1820">
    <property type="entry name" value="alpha/beta hydrolase"/>
    <property type="match status" value="1"/>
</dbReference>
<dbReference type="PANTHER" id="PTHR48081">
    <property type="entry name" value="AB HYDROLASE SUPERFAMILY PROTEIN C4A8.06C"/>
    <property type="match status" value="1"/>
</dbReference>
<evidence type="ECO:0000313" key="5">
    <source>
        <dbReference type="Proteomes" id="UP001596472"/>
    </source>
</evidence>
<dbReference type="InterPro" id="IPR029058">
    <property type="entry name" value="AB_hydrolase_fold"/>
</dbReference>
<protein>
    <submittedName>
        <fullName evidence="4">Prolyl oligopeptidase family serine peptidase</fullName>
    </submittedName>
</protein>